<gene>
    <name evidence="1" type="ORF">FNK824_LOCUS42845</name>
</gene>
<evidence type="ECO:0000313" key="2">
    <source>
        <dbReference type="Proteomes" id="UP000663874"/>
    </source>
</evidence>
<accession>A0A820M259</accession>
<feature type="non-terminal residue" evidence="1">
    <location>
        <position position="65"/>
    </location>
</feature>
<feature type="non-terminal residue" evidence="1">
    <location>
        <position position="1"/>
    </location>
</feature>
<evidence type="ECO:0000313" key="1">
    <source>
        <dbReference type="EMBL" id="CAF4366559.1"/>
    </source>
</evidence>
<dbReference type="AlphaFoldDB" id="A0A820M259"/>
<sequence>VPTIAPYDSNVQAQYSLYAKESKFKENLRMRLLIDIEDLIDYLIAYHSDDASSINVALKVVKDVV</sequence>
<comment type="caution">
    <text evidence="1">The sequence shown here is derived from an EMBL/GenBank/DDBJ whole genome shotgun (WGS) entry which is preliminary data.</text>
</comment>
<proteinExistence type="predicted"/>
<organism evidence="1 2">
    <name type="scientific">Rotaria sordida</name>
    <dbReference type="NCBI Taxonomy" id="392033"/>
    <lineage>
        <taxon>Eukaryota</taxon>
        <taxon>Metazoa</taxon>
        <taxon>Spiralia</taxon>
        <taxon>Gnathifera</taxon>
        <taxon>Rotifera</taxon>
        <taxon>Eurotatoria</taxon>
        <taxon>Bdelloidea</taxon>
        <taxon>Philodinida</taxon>
        <taxon>Philodinidae</taxon>
        <taxon>Rotaria</taxon>
    </lineage>
</organism>
<name>A0A820M259_9BILA</name>
<dbReference type="Proteomes" id="UP000663874">
    <property type="component" value="Unassembled WGS sequence"/>
</dbReference>
<protein>
    <submittedName>
        <fullName evidence="1">Uncharacterized protein</fullName>
    </submittedName>
</protein>
<dbReference type="EMBL" id="CAJOBE010054127">
    <property type="protein sequence ID" value="CAF4366559.1"/>
    <property type="molecule type" value="Genomic_DNA"/>
</dbReference>
<reference evidence="1" key="1">
    <citation type="submission" date="2021-02" db="EMBL/GenBank/DDBJ databases">
        <authorList>
            <person name="Nowell W R."/>
        </authorList>
    </citation>
    <scope>NUCLEOTIDE SEQUENCE</scope>
</reference>